<comment type="caution">
    <text evidence="2">The sequence shown here is derived from an EMBL/GenBank/DDBJ whole genome shotgun (WGS) entry which is preliminary data.</text>
</comment>
<dbReference type="RefSeq" id="WP_197160187.1">
    <property type="nucleotide sequence ID" value="NZ_JADZGI010000001.1"/>
</dbReference>
<gene>
    <name evidence="2" type="ORF">I5E68_01790</name>
</gene>
<feature type="signal peptide" evidence="1">
    <location>
        <begin position="1"/>
        <end position="21"/>
    </location>
</feature>
<keyword evidence="1" id="KW-0732">Signal</keyword>
<sequence length="171" mass="18451">MKRLLGLACLIGVCTSAPAQAASEGRSCGLDKVKTVADLRGVLSMRAIEAIKLAAEPRGYEESPGLKALIRPDAAVGLGSGDVGRPLGHGTYGLRHLVREMNAGTYRYLNWDYIPTPVDQPCHEAKVEIEFTDSARLLVYPVEFTFEDGLITGVSGWTRSYVSGNLWAQSP</sequence>
<reference evidence="2" key="1">
    <citation type="submission" date="2020-11" db="EMBL/GenBank/DDBJ databases">
        <title>Novosphingobium aureum sp. nov., a marine bacterium isolated from sediment of a salt flat.</title>
        <authorList>
            <person name="Yoo Y."/>
            <person name="Kim J.-J."/>
        </authorList>
    </citation>
    <scope>NUCLEOTIDE SEQUENCE</scope>
    <source>
        <strain evidence="2">YJ-S2-02</strain>
    </source>
</reference>
<accession>A0A931MJC8</accession>
<feature type="chain" id="PRO_5037159359" evidence="1">
    <location>
        <begin position="22"/>
        <end position="171"/>
    </location>
</feature>
<protein>
    <submittedName>
        <fullName evidence="2">Uncharacterized protein</fullName>
    </submittedName>
</protein>
<dbReference type="EMBL" id="JADZGI010000001">
    <property type="protein sequence ID" value="MBH0111682.1"/>
    <property type="molecule type" value="Genomic_DNA"/>
</dbReference>
<proteinExistence type="predicted"/>
<dbReference type="AlphaFoldDB" id="A0A931MJC8"/>
<organism evidence="2 3">
    <name type="scientific">Novosphingobium aureum</name>
    <dbReference type="NCBI Taxonomy" id="2792964"/>
    <lineage>
        <taxon>Bacteria</taxon>
        <taxon>Pseudomonadati</taxon>
        <taxon>Pseudomonadota</taxon>
        <taxon>Alphaproteobacteria</taxon>
        <taxon>Sphingomonadales</taxon>
        <taxon>Sphingomonadaceae</taxon>
        <taxon>Novosphingobium</taxon>
    </lineage>
</organism>
<evidence type="ECO:0000313" key="3">
    <source>
        <dbReference type="Proteomes" id="UP000617634"/>
    </source>
</evidence>
<dbReference type="Proteomes" id="UP000617634">
    <property type="component" value="Unassembled WGS sequence"/>
</dbReference>
<name>A0A931MJC8_9SPHN</name>
<keyword evidence="3" id="KW-1185">Reference proteome</keyword>
<evidence type="ECO:0000256" key="1">
    <source>
        <dbReference type="SAM" id="SignalP"/>
    </source>
</evidence>
<evidence type="ECO:0000313" key="2">
    <source>
        <dbReference type="EMBL" id="MBH0111682.1"/>
    </source>
</evidence>